<name>A0A4R7SPG9_9BACT</name>
<dbReference type="RefSeq" id="WP_166646970.1">
    <property type="nucleotide sequence ID" value="NZ_SOCA01000001.1"/>
</dbReference>
<evidence type="ECO:0000313" key="2">
    <source>
        <dbReference type="Proteomes" id="UP000295662"/>
    </source>
</evidence>
<dbReference type="InterPro" id="IPR021848">
    <property type="entry name" value="HODM_asu-like"/>
</dbReference>
<dbReference type="EMBL" id="SOCA01000001">
    <property type="protein sequence ID" value="TDU81102.1"/>
    <property type="molecule type" value="Genomic_DNA"/>
</dbReference>
<keyword evidence="2" id="KW-1185">Reference proteome</keyword>
<evidence type="ECO:0000313" key="1">
    <source>
        <dbReference type="EMBL" id="TDU81102.1"/>
    </source>
</evidence>
<comment type="caution">
    <text evidence="1">The sequence shown here is derived from an EMBL/GenBank/DDBJ whole genome shotgun (WGS) entry which is preliminary data.</text>
</comment>
<proteinExistence type="predicted"/>
<gene>
    <name evidence="1" type="ORF">EI77_00404</name>
</gene>
<protein>
    <submittedName>
        <fullName evidence="1">Uncharacterized protein DUF3445</fullName>
    </submittedName>
</protein>
<sequence>MYPDWQRLFPTVDHRFQMGLRVGDAADFWSVQDVSGEVRQQREKWLAEAPDLYSVQLPEASVAMEEARGWIRQQASQCEPDWVLLSEGVLNEPHVLGGEVVFPSSWSLPEKLGLPLSAVHGPVPGLEAELGKSIQVFLSRIQPDLAWERDNWGLSADAELNHHPSRRLPGLTEAARLDSTWLRLERQFLTRLPVSRALLFGIRVSNHRLDGLVTLPGVVAGLLKSLETMEPTVADYKGLAKSRASLIRDLEGL</sequence>
<accession>A0A4R7SPG9</accession>
<dbReference type="Pfam" id="PF11927">
    <property type="entry name" value="HODM_asu-like"/>
    <property type="match status" value="1"/>
</dbReference>
<dbReference type="AlphaFoldDB" id="A0A4R7SPG9"/>
<organism evidence="1 2">
    <name type="scientific">Prosthecobacter fusiformis</name>
    <dbReference type="NCBI Taxonomy" id="48464"/>
    <lineage>
        <taxon>Bacteria</taxon>
        <taxon>Pseudomonadati</taxon>
        <taxon>Verrucomicrobiota</taxon>
        <taxon>Verrucomicrobiia</taxon>
        <taxon>Verrucomicrobiales</taxon>
        <taxon>Verrucomicrobiaceae</taxon>
        <taxon>Prosthecobacter</taxon>
    </lineage>
</organism>
<reference evidence="1 2" key="1">
    <citation type="submission" date="2019-03" db="EMBL/GenBank/DDBJ databases">
        <title>Genomic Encyclopedia of Archaeal and Bacterial Type Strains, Phase II (KMG-II): from individual species to whole genera.</title>
        <authorList>
            <person name="Goeker M."/>
        </authorList>
    </citation>
    <scope>NUCLEOTIDE SEQUENCE [LARGE SCALE GENOMIC DNA]</scope>
    <source>
        <strain evidence="1 2">ATCC 25309</strain>
    </source>
</reference>
<dbReference type="Proteomes" id="UP000295662">
    <property type="component" value="Unassembled WGS sequence"/>
</dbReference>